<reference evidence="2" key="1">
    <citation type="journal article" date="2015" name="Nature">
        <title>Complex archaea that bridge the gap between prokaryotes and eukaryotes.</title>
        <authorList>
            <person name="Spang A."/>
            <person name="Saw J.H."/>
            <person name="Jorgensen S.L."/>
            <person name="Zaremba-Niedzwiedzka K."/>
            <person name="Martijn J."/>
            <person name="Lind A.E."/>
            <person name="van Eijk R."/>
            <person name="Schleper C."/>
            <person name="Guy L."/>
            <person name="Ettema T.J."/>
        </authorList>
    </citation>
    <scope>NUCLEOTIDE SEQUENCE</scope>
</reference>
<comment type="caution">
    <text evidence="2">The sequence shown here is derived from an EMBL/GenBank/DDBJ whole genome shotgun (WGS) entry which is preliminary data.</text>
</comment>
<dbReference type="SUPFAM" id="SSF63380">
    <property type="entry name" value="Riboflavin synthase domain-like"/>
    <property type="match status" value="1"/>
</dbReference>
<evidence type="ECO:0000259" key="1">
    <source>
        <dbReference type="PROSITE" id="PS51384"/>
    </source>
</evidence>
<feature type="domain" description="FAD-binding FR-type" evidence="1">
    <location>
        <begin position="1"/>
        <end position="97"/>
    </location>
</feature>
<dbReference type="PROSITE" id="PS51384">
    <property type="entry name" value="FAD_FR"/>
    <property type="match status" value="1"/>
</dbReference>
<organism evidence="2">
    <name type="scientific">marine sediment metagenome</name>
    <dbReference type="NCBI Taxonomy" id="412755"/>
    <lineage>
        <taxon>unclassified sequences</taxon>
        <taxon>metagenomes</taxon>
        <taxon>ecological metagenomes</taxon>
    </lineage>
</organism>
<dbReference type="Gene3D" id="2.40.30.10">
    <property type="entry name" value="Translation factors"/>
    <property type="match status" value="1"/>
</dbReference>
<feature type="non-terminal residue" evidence="2">
    <location>
        <position position="156"/>
    </location>
</feature>
<evidence type="ECO:0000313" key="2">
    <source>
        <dbReference type="EMBL" id="KKM19368.1"/>
    </source>
</evidence>
<dbReference type="Pfam" id="PF00970">
    <property type="entry name" value="FAD_binding_6"/>
    <property type="match status" value="1"/>
</dbReference>
<accession>A0A0F9KB55</accession>
<dbReference type="EMBL" id="LAZR01014006">
    <property type="protein sequence ID" value="KKM19368.1"/>
    <property type="molecule type" value="Genomic_DNA"/>
</dbReference>
<protein>
    <recommendedName>
        <fullName evidence="1">FAD-binding FR-type domain-containing protein</fullName>
    </recommendedName>
</protein>
<dbReference type="InterPro" id="IPR008333">
    <property type="entry name" value="Cbr1-like_FAD-bd_dom"/>
</dbReference>
<dbReference type="InterPro" id="IPR050353">
    <property type="entry name" value="PyrK_electron_transfer"/>
</dbReference>
<dbReference type="InterPro" id="IPR017927">
    <property type="entry name" value="FAD-bd_FR_type"/>
</dbReference>
<sequence length="156" mass="16976">MIQARCQLVEKKQISEDTFIFIFEHAGIAGRSKPGQFVHINIGPGSVARRPFSVYETQRDTFSILFKVVGPGTRRLATYRASQYLDIIGPLGHGFILDSKSPILVGGGMGVGCLKLLEKHLKVNKVEPKVLLGFKDSECAIEWPGAEVASEDGSCG</sequence>
<dbReference type="PANTHER" id="PTHR43513:SF3">
    <property type="entry name" value="DIHYDROOROTATE DEHYDROGENASE B (NAD(+)), ELECTRON TRANSFER SUBUNIT-RELATED"/>
    <property type="match status" value="1"/>
</dbReference>
<name>A0A0F9KB55_9ZZZZ</name>
<dbReference type="InterPro" id="IPR017938">
    <property type="entry name" value="Riboflavin_synthase-like_b-brl"/>
</dbReference>
<dbReference type="AlphaFoldDB" id="A0A0F9KB55"/>
<proteinExistence type="predicted"/>
<gene>
    <name evidence="2" type="ORF">LCGC14_1656350</name>
</gene>
<dbReference type="GO" id="GO:0016491">
    <property type="term" value="F:oxidoreductase activity"/>
    <property type="evidence" value="ECO:0007669"/>
    <property type="project" value="InterPro"/>
</dbReference>
<dbReference type="PANTHER" id="PTHR43513">
    <property type="entry name" value="DIHYDROOROTATE DEHYDROGENASE B (NAD(+)), ELECTRON TRANSFER SUBUNIT"/>
    <property type="match status" value="1"/>
</dbReference>